<dbReference type="InterPro" id="IPR013546">
    <property type="entry name" value="PII_UdlTrfase/GS_AdlTrfase"/>
</dbReference>
<comment type="similarity">
    <text evidence="7">Belongs to the GlnE family.</text>
</comment>
<dbReference type="Proteomes" id="UP000055136">
    <property type="component" value="Chromosome"/>
</dbReference>
<feature type="coiled-coil region" evidence="8">
    <location>
        <begin position="835"/>
        <end position="862"/>
    </location>
</feature>
<feature type="domain" description="PII-uridylyltransferase/Glutamine-synthetase adenylyltransferase" evidence="10">
    <location>
        <begin position="851"/>
        <end position="943"/>
    </location>
</feature>
<dbReference type="InterPro" id="IPR043519">
    <property type="entry name" value="NT_sf"/>
</dbReference>
<accession>A0A0S2TAI9</accession>
<sequence>MASENHPVALPQTALQSLPAALQESVTREWQSYCDAASDAAVRLAQDEALGAALAKVWACSDFVAKTCVRYPAMLAELVDNGHLQARCQPGYFAAQLARMLADVTDDNSLGVSLRRFRRREMVRIAWRDLAGWADLDETLRDLSALAAACVDEAIKCLHAWQCGEFGEPRGEDSGRAQHMVVLGMGKLGAGELNYSSDIDLIFAYPEEGKTEGGPKQLSNGEYFLRLGRRLITALDQRTPEGYVFRVDMRLRPFGDTGPLAISFAAMENYYQVHGREWERYAMIKAAVIAGDRAAGEELMEILRPFVYRRYLDYGSFESLREMKEMIAREVKRKGMEDDIKLGPGGIREVEFIGQAYQLIRGGRDRGLQIRPIQEVLSLLAQLDSLPRYVVETLKTAYVFLRRAENRLQAMADQQTHTLPNNDIDRQRLALAMGYEEWYAFERELRAQMAAVHDAFEQVFVAPQREQAAEQGSEFDAVWNGSASAAAAAELLQQQGYDQPEEALRILQRLREGAAFRSLSKRGHERLDRLMPLLLGAVAAEAQPAQVLARVVNLLEAIARRTAYLALLVENPMALSQLVQLCAASPWIARHLARYPILLDELLDARSLYAPLDRAGLEAELNQALAHLDDDLEQQMDALRHFKQANVLRVAAADVMGAFPLMMVSDHLTEIAEAVLGQVVRIAYDYLVQRHGRPQCNAAGPECELGFIVIGYGKLGGIELGYGSDLDLVFLHDDKALGLSTNGENSVDNSVFFARLGQRIIHIMTAHTPAGTLYEVDARLRPSGAAGMLVSSMEAFAGYQEKEAWTWEHQALVRARLVAGDGALAERFGAVRTRVLSRRRDAAQLQREVREMRDKMRANLAKKQPGMFDLKQDPGGIADIEFMVQYAVLRWAHKHPALLQWTDNVRLLQTLSDEGLLEIQDAQLLADAYRAYRSEVHRVALQEREAVVDEAPFAEWRRGVTRIWRDLLE</sequence>
<dbReference type="KEGG" id="tee:Tel_02830"/>
<evidence type="ECO:0000256" key="4">
    <source>
        <dbReference type="ARBA" id="ARBA00022840"/>
    </source>
</evidence>
<dbReference type="EC" id="2.7.7.89" evidence="7"/>
<name>A0A0S2TAI9_9GAMM</name>
<keyword evidence="4 7" id="KW-0067">ATP-binding</keyword>
<evidence type="ECO:0000259" key="9">
    <source>
        <dbReference type="Pfam" id="PF03710"/>
    </source>
</evidence>
<evidence type="ECO:0000256" key="8">
    <source>
        <dbReference type="SAM" id="Coils"/>
    </source>
</evidence>
<dbReference type="GO" id="GO:0000820">
    <property type="term" value="P:regulation of glutamine family amino acid metabolic process"/>
    <property type="evidence" value="ECO:0007669"/>
    <property type="project" value="UniProtKB-UniRule"/>
</dbReference>
<feature type="region of interest" description="Adenylyl removase" evidence="7">
    <location>
        <begin position="1"/>
        <end position="464"/>
    </location>
</feature>
<keyword evidence="1 7" id="KW-0808">Transferase</keyword>
<dbReference type="Pfam" id="PF08335">
    <property type="entry name" value="GlnD_UR_UTase"/>
    <property type="match status" value="2"/>
</dbReference>
<evidence type="ECO:0000256" key="1">
    <source>
        <dbReference type="ARBA" id="ARBA00022679"/>
    </source>
</evidence>
<keyword evidence="6 7" id="KW-0511">Multifunctional enzyme</keyword>
<dbReference type="SUPFAM" id="SSF81301">
    <property type="entry name" value="Nucleotidyltransferase"/>
    <property type="match status" value="2"/>
</dbReference>
<dbReference type="HAMAP" id="MF_00802">
    <property type="entry name" value="GlnE"/>
    <property type="match status" value="1"/>
</dbReference>
<dbReference type="STRING" id="1748243.Tel_02830"/>
<comment type="catalytic activity">
    <reaction evidence="7">
        <text>[glutamine synthetase]-L-tyrosine + ATP = [glutamine synthetase]-O(4)-(5'-adenylyl)-L-tyrosine + diphosphate</text>
        <dbReference type="Rhea" id="RHEA:18589"/>
        <dbReference type="Rhea" id="RHEA-COMP:10660"/>
        <dbReference type="Rhea" id="RHEA-COMP:10661"/>
        <dbReference type="ChEBI" id="CHEBI:30616"/>
        <dbReference type="ChEBI" id="CHEBI:33019"/>
        <dbReference type="ChEBI" id="CHEBI:46858"/>
        <dbReference type="ChEBI" id="CHEBI:83624"/>
        <dbReference type="EC" id="2.7.7.42"/>
    </reaction>
</comment>
<dbReference type="NCBIfam" id="NF008292">
    <property type="entry name" value="PRK11072.1"/>
    <property type="match status" value="1"/>
</dbReference>
<evidence type="ECO:0000256" key="3">
    <source>
        <dbReference type="ARBA" id="ARBA00022741"/>
    </source>
</evidence>
<dbReference type="GO" id="GO:0005524">
    <property type="term" value="F:ATP binding"/>
    <property type="evidence" value="ECO:0007669"/>
    <property type="project" value="UniProtKB-UniRule"/>
</dbReference>
<dbReference type="GO" id="GO:0005829">
    <property type="term" value="C:cytosol"/>
    <property type="evidence" value="ECO:0007669"/>
    <property type="project" value="TreeGrafter"/>
</dbReference>
<protein>
    <recommendedName>
        <fullName evidence="7">Bifunctional glutamine synthetase adenylyltransferase/adenylyl-removing enzyme</fullName>
    </recommendedName>
    <alternativeName>
        <fullName evidence="7">ATP:glutamine synthetase adenylyltransferase</fullName>
    </alternativeName>
    <alternativeName>
        <fullName evidence="7">ATase</fullName>
    </alternativeName>
    <domain>
        <recommendedName>
            <fullName evidence="7">Glutamine synthetase adenylyl-L-tyrosine phosphorylase</fullName>
            <ecNumber evidence="7">2.7.7.89</ecNumber>
        </recommendedName>
        <alternativeName>
            <fullName evidence="7">Adenylyl removase</fullName>
            <shortName evidence="7">AR</shortName>
            <shortName evidence="7">AT-N</shortName>
        </alternativeName>
    </domain>
    <domain>
        <recommendedName>
            <fullName evidence="7">Glutamine synthetase adenylyl transferase</fullName>
            <ecNumber evidence="7">2.7.7.42</ecNumber>
        </recommendedName>
        <alternativeName>
            <fullName evidence="7">Adenylyl transferase</fullName>
            <shortName evidence="7">AT</shortName>
            <shortName evidence="7">AT-C</shortName>
        </alternativeName>
    </domain>
</protein>
<keyword evidence="3 7" id="KW-0547">Nucleotide-binding</keyword>
<keyword evidence="8" id="KW-0175">Coiled coil</keyword>
<dbReference type="GO" id="GO:0000287">
    <property type="term" value="F:magnesium ion binding"/>
    <property type="evidence" value="ECO:0007669"/>
    <property type="project" value="UniProtKB-UniRule"/>
</dbReference>
<feature type="domain" description="Glutamate-ammonia ligase adenylyltransferase repeated" evidence="9">
    <location>
        <begin position="576"/>
        <end position="828"/>
    </location>
</feature>
<evidence type="ECO:0000256" key="6">
    <source>
        <dbReference type="ARBA" id="ARBA00023268"/>
    </source>
</evidence>
<evidence type="ECO:0000313" key="11">
    <source>
        <dbReference type="EMBL" id="ALP52164.1"/>
    </source>
</evidence>
<feature type="domain" description="PII-uridylyltransferase/Glutamine-synthetase adenylyltransferase" evidence="10">
    <location>
        <begin position="321"/>
        <end position="460"/>
    </location>
</feature>
<dbReference type="Gene3D" id="1.20.120.1510">
    <property type="match status" value="1"/>
</dbReference>
<dbReference type="Gene3D" id="1.20.120.330">
    <property type="entry name" value="Nucleotidyltransferases domain 2"/>
    <property type="match status" value="2"/>
</dbReference>
<dbReference type="Gene3D" id="3.30.460.10">
    <property type="entry name" value="Beta Polymerase, domain 2"/>
    <property type="match status" value="2"/>
</dbReference>
<evidence type="ECO:0000259" key="10">
    <source>
        <dbReference type="Pfam" id="PF08335"/>
    </source>
</evidence>
<evidence type="ECO:0000256" key="2">
    <source>
        <dbReference type="ARBA" id="ARBA00022695"/>
    </source>
</evidence>
<comment type="function">
    <text evidence="7">Involved in the regulation of glutamine synthetase GlnA, a key enzyme in the process to assimilate ammonia. When cellular nitrogen levels are high, the C-terminal adenylyl transferase (AT) inactivates GlnA by covalent transfer of an adenylyl group from ATP to specific tyrosine residue of GlnA, thus reducing its activity. Conversely, when nitrogen levels are low, the N-terminal adenylyl removase (AR) activates GlnA by removing the adenylyl group by phosphorolysis, increasing its activity. The regulatory region of GlnE binds the signal transduction protein PII (GlnB) which indicates the nitrogen status of the cell.</text>
</comment>
<dbReference type="GO" id="GO:0008882">
    <property type="term" value="F:[glutamate-ammonia-ligase] adenylyltransferase activity"/>
    <property type="evidence" value="ECO:0007669"/>
    <property type="project" value="UniProtKB-UniRule"/>
</dbReference>
<dbReference type="CDD" id="cd05401">
    <property type="entry name" value="NT_GlnE_GlnD_like"/>
    <property type="match status" value="2"/>
</dbReference>
<dbReference type="SUPFAM" id="SSF81593">
    <property type="entry name" value="Nucleotidyltransferase substrate binding subunit/domain"/>
    <property type="match status" value="2"/>
</dbReference>
<gene>
    <name evidence="7" type="primary">glnE</name>
    <name evidence="11" type="ORF">Tel_02830</name>
</gene>
<dbReference type="FunFam" id="3.30.460.10:FF:000009">
    <property type="entry name" value="Bifunctional glutamine synthetase adenylyltransferase/adenylyl-removing enzyme"/>
    <property type="match status" value="2"/>
</dbReference>
<keyword evidence="2 7" id="KW-0548">Nucleotidyltransferase</keyword>
<dbReference type="FunFam" id="1.20.120.330:FF:000005">
    <property type="entry name" value="Bifunctional glutamine synthetase adenylyltransferase/adenylyl-removing enzyme"/>
    <property type="match status" value="1"/>
</dbReference>
<organism evidence="11 12">
    <name type="scientific">Candidatus Tenderia electrophaga</name>
    <dbReference type="NCBI Taxonomy" id="1748243"/>
    <lineage>
        <taxon>Bacteria</taxon>
        <taxon>Pseudomonadati</taxon>
        <taxon>Pseudomonadota</taxon>
        <taxon>Gammaproteobacteria</taxon>
        <taxon>Candidatus Tenderiales</taxon>
        <taxon>Candidatus Tenderiaceae</taxon>
        <taxon>Candidatus Tenderia</taxon>
    </lineage>
</organism>
<dbReference type="InterPro" id="IPR005190">
    <property type="entry name" value="GlnE_rpt_dom"/>
</dbReference>
<dbReference type="GO" id="GO:0047388">
    <property type="term" value="F:[glutamine synthetase]-adenylyl-L-tyrosine phosphorylase activity"/>
    <property type="evidence" value="ECO:0007669"/>
    <property type="project" value="UniProtKB-EC"/>
</dbReference>
<dbReference type="PANTHER" id="PTHR30621:SF0">
    <property type="entry name" value="BIFUNCTIONAL GLUTAMINE SYNTHETASE ADENYLYLTRANSFERASE_ADENYLYL-REMOVING ENZYME"/>
    <property type="match status" value="1"/>
</dbReference>
<proteinExistence type="inferred from homology"/>
<keyword evidence="5 7" id="KW-0460">Magnesium</keyword>
<feature type="region of interest" description="Adenylyl transferase" evidence="7">
    <location>
        <begin position="472"/>
        <end position="969"/>
    </location>
</feature>
<comment type="cofactor">
    <cofactor evidence="7">
        <name>Mg(2+)</name>
        <dbReference type="ChEBI" id="CHEBI:18420"/>
    </cofactor>
</comment>
<evidence type="ECO:0000313" key="12">
    <source>
        <dbReference type="Proteomes" id="UP000055136"/>
    </source>
</evidence>
<evidence type="ECO:0000256" key="7">
    <source>
        <dbReference type="HAMAP-Rule" id="MF_00802"/>
    </source>
</evidence>
<comment type="catalytic activity">
    <reaction evidence="7">
        <text>[glutamine synthetase]-O(4)-(5'-adenylyl)-L-tyrosine + phosphate = [glutamine synthetase]-L-tyrosine + ADP</text>
        <dbReference type="Rhea" id="RHEA:43716"/>
        <dbReference type="Rhea" id="RHEA-COMP:10660"/>
        <dbReference type="Rhea" id="RHEA-COMP:10661"/>
        <dbReference type="ChEBI" id="CHEBI:43474"/>
        <dbReference type="ChEBI" id="CHEBI:46858"/>
        <dbReference type="ChEBI" id="CHEBI:83624"/>
        <dbReference type="ChEBI" id="CHEBI:456216"/>
        <dbReference type="EC" id="2.7.7.89"/>
    </reaction>
</comment>
<reference evidence="11" key="1">
    <citation type="submission" date="2015-10" db="EMBL/GenBank/DDBJ databases">
        <title>Description of Candidatus Tenderia electrophaga gen. nov, sp. nov., an Uncultivated Electroautotroph from a Biocathode Enrichment.</title>
        <authorList>
            <person name="Eddie B.J."/>
            <person name="Malanoski A.P."/>
            <person name="Wang Z."/>
            <person name="Hall R.J."/>
            <person name="Oh S.D."/>
            <person name="Heiner C."/>
            <person name="Lin B."/>
            <person name="Strycharz-Glaven S.M."/>
        </authorList>
    </citation>
    <scope>NUCLEOTIDE SEQUENCE [LARGE SCALE GENOMIC DNA]</scope>
    <source>
        <strain evidence="11">NRL1</strain>
    </source>
</reference>
<dbReference type="EC" id="2.7.7.42" evidence="7"/>
<feature type="domain" description="Glutamate-ammonia ligase adenylyltransferase repeated" evidence="9">
    <location>
        <begin position="53"/>
        <end position="298"/>
    </location>
</feature>
<dbReference type="PANTHER" id="PTHR30621">
    <property type="entry name" value="GLUTAMINE SYNTHETASE ADENYLYLTRANSFERASE"/>
    <property type="match status" value="1"/>
</dbReference>
<dbReference type="AlphaFoldDB" id="A0A0S2TAI9"/>
<dbReference type="Gene3D" id="1.10.4050.10">
    <property type="entry name" value="Glutamine synthase adenylyltransferase GlnE"/>
    <property type="match status" value="1"/>
</dbReference>
<evidence type="ECO:0000256" key="5">
    <source>
        <dbReference type="ARBA" id="ARBA00022842"/>
    </source>
</evidence>
<dbReference type="Pfam" id="PF03710">
    <property type="entry name" value="GlnE"/>
    <property type="match status" value="2"/>
</dbReference>
<dbReference type="EMBL" id="CP013099">
    <property type="protein sequence ID" value="ALP52164.1"/>
    <property type="molecule type" value="Genomic_DNA"/>
</dbReference>
<dbReference type="InterPro" id="IPR023057">
    <property type="entry name" value="GlnE"/>
</dbReference>
<keyword evidence="12" id="KW-1185">Reference proteome</keyword>